<sequence length="93" mass="10517">MGMGALKRQLQLQDLPNISTVIARKLRQAGLNTPEQLYAMGSKEAFVRIKLQDPTACLNMLYALEGSIRGIRWHLMDAKVKSELKVFFAKLNQ</sequence>
<dbReference type="InterPro" id="IPR047525">
    <property type="entry name" value="TfoX-like"/>
</dbReference>
<dbReference type="PANTHER" id="PTHR36121">
    <property type="entry name" value="PROTEIN SXY"/>
    <property type="match status" value="1"/>
</dbReference>
<organism evidence="2 3">
    <name type="scientific">Paenibacillus mellifer</name>
    <dbReference type="NCBI Taxonomy" id="2937794"/>
    <lineage>
        <taxon>Bacteria</taxon>
        <taxon>Bacillati</taxon>
        <taxon>Bacillota</taxon>
        <taxon>Bacilli</taxon>
        <taxon>Bacillales</taxon>
        <taxon>Paenibacillaceae</taxon>
        <taxon>Paenibacillus</taxon>
    </lineage>
</organism>
<dbReference type="Proteomes" id="UP001139534">
    <property type="component" value="Unassembled WGS sequence"/>
</dbReference>
<comment type="caution">
    <text evidence="2">The sequence shown here is derived from an EMBL/GenBank/DDBJ whole genome shotgun (WGS) entry which is preliminary data.</text>
</comment>
<evidence type="ECO:0000259" key="1">
    <source>
        <dbReference type="Pfam" id="PF04994"/>
    </source>
</evidence>
<dbReference type="InterPro" id="IPR007077">
    <property type="entry name" value="TfoX_C"/>
</dbReference>
<dbReference type="RefSeq" id="WP_248549869.1">
    <property type="nucleotide sequence ID" value="NZ_JALPRK010000001.1"/>
</dbReference>
<dbReference type="EMBL" id="JALPRK010000001">
    <property type="protein sequence ID" value="MCK8485608.1"/>
    <property type="molecule type" value="Genomic_DNA"/>
</dbReference>
<keyword evidence="3" id="KW-1185">Reference proteome</keyword>
<dbReference type="PANTHER" id="PTHR36121:SF1">
    <property type="entry name" value="PROTEIN SXY"/>
    <property type="match status" value="1"/>
</dbReference>
<reference evidence="2" key="1">
    <citation type="submission" date="2022-04" db="EMBL/GenBank/DDBJ databases">
        <authorList>
            <person name="Seo M.-J."/>
        </authorList>
    </citation>
    <scope>NUCLEOTIDE SEQUENCE</scope>
    <source>
        <strain evidence="2">MBLB2552</strain>
    </source>
</reference>
<feature type="domain" description="TfoX C-terminal" evidence="1">
    <location>
        <begin position="11"/>
        <end position="86"/>
    </location>
</feature>
<proteinExistence type="predicted"/>
<evidence type="ECO:0000313" key="2">
    <source>
        <dbReference type="EMBL" id="MCK8485608.1"/>
    </source>
</evidence>
<accession>A0A9X1XV97</accession>
<dbReference type="Gene3D" id="1.10.150.20">
    <property type="entry name" value="5' to 3' exonuclease, C-terminal subdomain"/>
    <property type="match status" value="1"/>
</dbReference>
<gene>
    <name evidence="2" type="ORF">M0651_00285</name>
</gene>
<dbReference type="AlphaFoldDB" id="A0A9X1XV97"/>
<evidence type="ECO:0000313" key="3">
    <source>
        <dbReference type="Proteomes" id="UP001139534"/>
    </source>
</evidence>
<protein>
    <submittedName>
        <fullName evidence="2">TfoX/Sxy family protein</fullName>
    </submittedName>
</protein>
<name>A0A9X1XV97_9BACL</name>
<dbReference type="Pfam" id="PF04994">
    <property type="entry name" value="TfoX_C"/>
    <property type="match status" value="1"/>
</dbReference>